<dbReference type="RefSeq" id="WP_146275042.1">
    <property type="nucleotide sequence ID" value="NZ_CP042260.1"/>
</dbReference>
<evidence type="ECO:0000313" key="1">
    <source>
        <dbReference type="EMBL" id="QDY65153.1"/>
    </source>
</evidence>
<name>A0ABX5Y4Y1_9MICC</name>
<keyword evidence="2" id="KW-1185">Reference proteome</keyword>
<accession>A0ABX5Y4Y1</accession>
<dbReference type="EMBL" id="CP042260">
    <property type="protein sequence ID" value="QDY65153.1"/>
    <property type="molecule type" value="Genomic_DNA"/>
</dbReference>
<gene>
    <name evidence="1" type="ORF">FQA45_01870</name>
</gene>
<dbReference type="Proteomes" id="UP000320717">
    <property type="component" value="Chromosome"/>
</dbReference>
<organism evidence="1 2">
    <name type="scientific">Glutamicibacter halophytocola</name>
    <dbReference type="NCBI Taxonomy" id="1933880"/>
    <lineage>
        <taxon>Bacteria</taxon>
        <taxon>Bacillati</taxon>
        <taxon>Actinomycetota</taxon>
        <taxon>Actinomycetes</taxon>
        <taxon>Micrococcales</taxon>
        <taxon>Micrococcaceae</taxon>
        <taxon>Glutamicibacter</taxon>
    </lineage>
</organism>
<proteinExistence type="predicted"/>
<reference evidence="1 2" key="1">
    <citation type="submission" date="2019-07" db="EMBL/GenBank/DDBJ databases">
        <title>Complete Genome Sequence of drought tolerant Plant Growth-Promoting Rhizobacterium Glutamicibacter halophytocola DR408.</title>
        <authorList>
            <person name="Nishu S.D."/>
            <person name="Lee T.K."/>
        </authorList>
    </citation>
    <scope>NUCLEOTIDE SEQUENCE [LARGE SCALE GENOMIC DNA]</scope>
    <source>
        <strain evidence="1 2">DR408</strain>
    </source>
</reference>
<protein>
    <submittedName>
        <fullName evidence="1">DUF2797 domain-containing protein</fullName>
    </submittedName>
</protein>
<sequence length="51" mass="6023">MQNLAGITHARLAEIFPDRRKMISSNYSELDFALVAEQLQRNRFFTLQQPR</sequence>
<evidence type="ECO:0000313" key="2">
    <source>
        <dbReference type="Proteomes" id="UP000320717"/>
    </source>
</evidence>